<evidence type="ECO:0000256" key="1">
    <source>
        <dbReference type="SAM" id="Phobius"/>
    </source>
</evidence>
<comment type="caution">
    <text evidence="2">The sequence shown here is derived from an EMBL/GenBank/DDBJ whole genome shotgun (WGS) entry which is preliminary data.</text>
</comment>
<keyword evidence="1" id="KW-1133">Transmembrane helix</keyword>
<name>A0A1R1YMH1_9FUNG</name>
<keyword evidence="1" id="KW-0812">Transmembrane</keyword>
<sequence>MQISKASVSEKEGIGFVSVAVQNVGVFRPAANRLAQRVVQRFPLAAPNTDPITSAGLIAAFWLCAPGCPIFVDAGAAVVLILLTVLTISAFIPSVKILSILFISASNSVPIISERVNLSAKSNTDTPAIRNSKSSASKSPAKIFSNLLVSSLTNFHKKFCIAPKRT</sequence>
<keyword evidence="1" id="KW-0472">Membrane</keyword>
<dbReference type="Proteomes" id="UP000187429">
    <property type="component" value="Unassembled WGS sequence"/>
</dbReference>
<gene>
    <name evidence="2" type="ORF">AYI69_g2434</name>
</gene>
<organism evidence="2 3">
    <name type="scientific">Smittium culicis</name>
    <dbReference type="NCBI Taxonomy" id="133412"/>
    <lineage>
        <taxon>Eukaryota</taxon>
        <taxon>Fungi</taxon>
        <taxon>Fungi incertae sedis</taxon>
        <taxon>Zoopagomycota</taxon>
        <taxon>Kickxellomycotina</taxon>
        <taxon>Harpellomycetes</taxon>
        <taxon>Harpellales</taxon>
        <taxon>Legeriomycetaceae</taxon>
        <taxon>Smittium</taxon>
    </lineage>
</organism>
<evidence type="ECO:0000313" key="3">
    <source>
        <dbReference type="Proteomes" id="UP000187429"/>
    </source>
</evidence>
<protein>
    <submittedName>
        <fullName evidence="2">Uncharacterized protein</fullName>
    </submittedName>
</protein>
<dbReference type="OrthoDB" id="5759998at2759"/>
<dbReference type="AlphaFoldDB" id="A0A1R1YMH1"/>
<feature type="transmembrane region" description="Helical" evidence="1">
    <location>
        <begin position="79"/>
        <end position="103"/>
    </location>
</feature>
<accession>A0A1R1YMH1</accession>
<proteinExistence type="predicted"/>
<keyword evidence="3" id="KW-1185">Reference proteome</keyword>
<dbReference type="EMBL" id="LSSM01000713">
    <property type="protein sequence ID" value="OMJ28098.1"/>
    <property type="molecule type" value="Genomic_DNA"/>
</dbReference>
<evidence type="ECO:0000313" key="2">
    <source>
        <dbReference type="EMBL" id="OMJ28098.1"/>
    </source>
</evidence>
<reference evidence="3" key="1">
    <citation type="submission" date="2017-01" db="EMBL/GenBank/DDBJ databases">
        <authorList>
            <person name="Wang Y."/>
            <person name="White M."/>
            <person name="Kvist S."/>
            <person name="Moncalvo J.-M."/>
        </authorList>
    </citation>
    <scope>NUCLEOTIDE SEQUENCE [LARGE SCALE GENOMIC DNA]</scope>
    <source>
        <strain evidence="3">ID-206-W2</strain>
    </source>
</reference>